<organism evidence="1 2">
    <name type="scientific">Photobacterium proteolyticum</name>
    <dbReference type="NCBI Taxonomy" id="1903952"/>
    <lineage>
        <taxon>Bacteria</taxon>
        <taxon>Pseudomonadati</taxon>
        <taxon>Pseudomonadota</taxon>
        <taxon>Gammaproteobacteria</taxon>
        <taxon>Vibrionales</taxon>
        <taxon>Vibrionaceae</taxon>
        <taxon>Photobacterium</taxon>
    </lineage>
</organism>
<evidence type="ECO:0000313" key="1">
    <source>
        <dbReference type="EMBL" id="OLQ83781.1"/>
    </source>
</evidence>
<keyword evidence="2" id="KW-1185">Reference proteome</keyword>
<name>A0A1Q9H7F3_9GAMM</name>
<dbReference type="OrthoDB" id="6401746at2"/>
<dbReference type="RefSeq" id="WP_075761639.1">
    <property type="nucleotide sequence ID" value="NZ_MJIL01000024.1"/>
</dbReference>
<gene>
    <name evidence="1" type="ORF">BIT28_16610</name>
</gene>
<accession>A0A1Q9H7F3</accession>
<proteinExistence type="predicted"/>
<dbReference type="AlphaFoldDB" id="A0A1Q9H7F3"/>
<dbReference type="Proteomes" id="UP000186905">
    <property type="component" value="Unassembled WGS sequence"/>
</dbReference>
<sequence>MKLSKPITLEYTKSNLLFLLKFGSTPTESPYSHKQIAEWCERFWSAFSDIDAPEDIEKIMPVLADVETQWDLYLANTYTLSELQSNSFEDVILPIDWFIQWQHEASA</sequence>
<comment type="caution">
    <text evidence="1">The sequence shown here is derived from an EMBL/GenBank/DDBJ whole genome shotgun (WGS) entry which is preliminary data.</text>
</comment>
<reference evidence="1 2" key="1">
    <citation type="submission" date="2016-09" db="EMBL/GenBank/DDBJ databases">
        <title>Photobacterium proteolyticum sp. nov. a protease producing bacterium isolated from ocean sediments of Laizhou Bay.</title>
        <authorList>
            <person name="Li Y."/>
        </authorList>
    </citation>
    <scope>NUCLEOTIDE SEQUENCE [LARGE SCALE GENOMIC DNA]</scope>
    <source>
        <strain evidence="1 2">13-12</strain>
    </source>
</reference>
<evidence type="ECO:0000313" key="2">
    <source>
        <dbReference type="Proteomes" id="UP000186905"/>
    </source>
</evidence>
<dbReference type="EMBL" id="MJIL01000024">
    <property type="protein sequence ID" value="OLQ83781.1"/>
    <property type="molecule type" value="Genomic_DNA"/>
</dbReference>
<protein>
    <submittedName>
        <fullName evidence="1">Uncharacterized protein</fullName>
    </submittedName>
</protein>